<organism evidence="2 3">
    <name type="scientific">Blastococcus saxobsidens</name>
    <dbReference type="NCBI Taxonomy" id="138336"/>
    <lineage>
        <taxon>Bacteria</taxon>
        <taxon>Bacillati</taxon>
        <taxon>Actinomycetota</taxon>
        <taxon>Actinomycetes</taxon>
        <taxon>Geodermatophilales</taxon>
        <taxon>Geodermatophilaceae</taxon>
        <taxon>Blastococcus</taxon>
    </lineage>
</organism>
<gene>
    <name evidence="2" type="ORF">GCU60_17950</name>
</gene>
<protein>
    <submittedName>
        <fullName evidence="2">DUF4253 domain-containing protein</fullName>
    </submittedName>
</protein>
<dbReference type="Pfam" id="PF14062">
    <property type="entry name" value="DUF4253"/>
    <property type="match status" value="1"/>
</dbReference>
<evidence type="ECO:0000259" key="1">
    <source>
        <dbReference type="Pfam" id="PF14062"/>
    </source>
</evidence>
<reference evidence="2 3" key="1">
    <citation type="submission" date="2019-12" db="EMBL/GenBank/DDBJ databases">
        <title>the WGS of Blastococcus saxobsidens 67B17.</title>
        <authorList>
            <person name="Jiang Z."/>
        </authorList>
    </citation>
    <scope>NUCLEOTIDE SEQUENCE [LARGE SCALE GENOMIC DNA]</scope>
    <source>
        <strain evidence="2 3">67B17</strain>
    </source>
</reference>
<dbReference type="RefSeq" id="WP_163207717.1">
    <property type="nucleotide sequence ID" value="NZ_JAAGWG010000037.1"/>
</dbReference>
<sequence>MARSRRHFFPPLPSTATSDPCITVPLLRDVRVPSSLRSRFPAEGRLRLNDIDLGSGRPAVARGLASEVAPAPALWLADHDTSDAAAMWQPLVDIFPQTGLWPLVLRPLGGDSADRPWDSGEFEPQPLTDVDALPAQTVLGAGWADSLVPMGSDPYVEHLRPFGAEFPGLSAPLRLESRASVPGGAIAPARWGRIGLVPCRRPADAIAAIGWHGSVNRRSAVEVSAVLRSWEERFGTVLAALGFATMTLLLPSPPADESEALPIAAELAALCPDVLAEDGPVDGFGFTSGGTVQGLARRLVDRPVWKLWWD</sequence>
<dbReference type="AlphaFoldDB" id="A0A6L9W6D4"/>
<dbReference type="EMBL" id="JAAGWG010000037">
    <property type="protein sequence ID" value="NEK87625.1"/>
    <property type="molecule type" value="Genomic_DNA"/>
</dbReference>
<proteinExistence type="predicted"/>
<dbReference type="InterPro" id="IPR025349">
    <property type="entry name" value="DUF4253"/>
</dbReference>
<evidence type="ECO:0000313" key="2">
    <source>
        <dbReference type="EMBL" id="NEK87625.1"/>
    </source>
</evidence>
<accession>A0A6L9W6D4</accession>
<name>A0A6L9W6D4_9ACTN</name>
<feature type="domain" description="DUF4253" evidence="1">
    <location>
        <begin position="193"/>
        <end position="310"/>
    </location>
</feature>
<comment type="caution">
    <text evidence="2">The sequence shown here is derived from an EMBL/GenBank/DDBJ whole genome shotgun (WGS) entry which is preliminary data.</text>
</comment>
<dbReference type="Proteomes" id="UP000479241">
    <property type="component" value="Unassembled WGS sequence"/>
</dbReference>
<evidence type="ECO:0000313" key="3">
    <source>
        <dbReference type="Proteomes" id="UP000479241"/>
    </source>
</evidence>